<evidence type="ECO:0000256" key="1">
    <source>
        <dbReference type="ARBA" id="ARBA00009013"/>
    </source>
</evidence>
<dbReference type="CDD" id="cd07043">
    <property type="entry name" value="STAS_anti-anti-sigma_factors"/>
    <property type="match status" value="1"/>
</dbReference>
<dbReference type="Pfam" id="PF01740">
    <property type="entry name" value="STAS"/>
    <property type="match status" value="1"/>
</dbReference>
<reference evidence="4" key="2">
    <citation type="submission" date="2021-04" db="EMBL/GenBank/DDBJ databases">
        <authorList>
            <person name="Gilroy R."/>
        </authorList>
    </citation>
    <scope>NUCLEOTIDE SEQUENCE</scope>
    <source>
        <strain evidence="4">ChiGjej4B4-12881</strain>
    </source>
</reference>
<dbReference type="SUPFAM" id="SSF52091">
    <property type="entry name" value="SpoIIaa-like"/>
    <property type="match status" value="1"/>
</dbReference>
<sequence length="113" mass="12974">MDRETFTYEARGQILIIHLPRELDHHNCRNLRYETDLLLAENYVNKVIFDFSRTEFMDSSGIGVLLNRYKQMAGSGGKVAMWGAGKQVKRILTMGGVFRLIKNFDTREAAMAD</sequence>
<reference evidence="4" key="1">
    <citation type="journal article" date="2021" name="PeerJ">
        <title>Extensive microbial diversity within the chicken gut microbiome revealed by metagenomics and culture.</title>
        <authorList>
            <person name="Gilroy R."/>
            <person name="Ravi A."/>
            <person name="Getino M."/>
            <person name="Pursley I."/>
            <person name="Horton D.L."/>
            <person name="Alikhan N.F."/>
            <person name="Baker D."/>
            <person name="Gharbi K."/>
            <person name="Hall N."/>
            <person name="Watson M."/>
            <person name="Adriaenssens E.M."/>
            <person name="Foster-Nyarko E."/>
            <person name="Jarju S."/>
            <person name="Secka A."/>
            <person name="Antonio M."/>
            <person name="Oren A."/>
            <person name="Chaudhuri R.R."/>
            <person name="La Ragione R."/>
            <person name="Hildebrand F."/>
            <person name="Pallen M.J."/>
        </authorList>
    </citation>
    <scope>NUCLEOTIDE SEQUENCE</scope>
    <source>
        <strain evidence="4">ChiGjej4B4-12881</strain>
    </source>
</reference>
<dbReference type="NCBIfam" id="TIGR00377">
    <property type="entry name" value="ant_ant_sig"/>
    <property type="match status" value="1"/>
</dbReference>
<comment type="similarity">
    <text evidence="1 2">Belongs to the anti-sigma-factor antagonist family.</text>
</comment>
<name>A0A9D1W610_9FIRM</name>
<dbReference type="EMBL" id="DXEU01000182">
    <property type="protein sequence ID" value="HIX53101.1"/>
    <property type="molecule type" value="Genomic_DNA"/>
</dbReference>
<dbReference type="Proteomes" id="UP000886780">
    <property type="component" value="Unassembled WGS sequence"/>
</dbReference>
<dbReference type="InterPro" id="IPR002645">
    <property type="entry name" value="STAS_dom"/>
</dbReference>
<dbReference type="InterPro" id="IPR003658">
    <property type="entry name" value="Anti-sigma_ant"/>
</dbReference>
<dbReference type="PROSITE" id="PS50801">
    <property type="entry name" value="STAS"/>
    <property type="match status" value="1"/>
</dbReference>
<evidence type="ECO:0000256" key="2">
    <source>
        <dbReference type="RuleBase" id="RU003749"/>
    </source>
</evidence>
<dbReference type="InterPro" id="IPR036513">
    <property type="entry name" value="STAS_dom_sf"/>
</dbReference>
<comment type="caution">
    <text evidence="4">The sequence shown here is derived from an EMBL/GenBank/DDBJ whole genome shotgun (WGS) entry which is preliminary data.</text>
</comment>
<evidence type="ECO:0000313" key="4">
    <source>
        <dbReference type="EMBL" id="HIX53101.1"/>
    </source>
</evidence>
<dbReference type="Gene3D" id="3.30.750.24">
    <property type="entry name" value="STAS domain"/>
    <property type="match status" value="1"/>
</dbReference>
<proteinExistence type="inferred from homology"/>
<gene>
    <name evidence="4" type="ORF">IAA28_09880</name>
</gene>
<dbReference type="GO" id="GO:0043856">
    <property type="term" value="F:anti-sigma factor antagonist activity"/>
    <property type="evidence" value="ECO:0007669"/>
    <property type="project" value="InterPro"/>
</dbReference>
<evidence type="ECO:0000259" key="3">
    <source>
        <dbReference type="PROSITE" id="PS50801"/>
    </source>
</evidence>
<organism evidence="4 5">
    <name type="scientific">Candidatus Lachnoclostridium stercoripullorum</name>
    <dbReference type="NCBI Taxonomy" id="2838635"/>
    <lineage>
        <taxon>Bacteria</taxon>
        <taxon>Bacillati</taxon>
        <taxon>Bacillota</taxon>
        <taxon>Clostridia</taxon>
        <taxon>Lachnospirales</taxon>
        <taxon>Lachnospiraceae</taxon>
    </lineage>
</organism>
<feature type="domain" description="STAS" evidence="3">
    <location>
        <begin position="4"/>
        <end position="113"/>
    </location>
</feature>
<dbReference type="AlphaFoldDB" id="A0A9D1W610"/>
<dbReference type="PANTHER" id="PTHR33495">
    <property type="entry name" value="ANTI-SIGMA FACTOR ANTAGONIST TM_1081-RELATED-RELATED"/>
    <property type="match status" value="1"/>
</dbReference>
<accession>A0A9D1W610</accession>
<dbReference type="PANTHER" id="PTHR33495:SF2">
    <property type="entry name" value="ANTI-SIGMA FACTOR ANTAGONIST TM_1081-RELATED"/>
    <property type="match status" value="1"/>
</dbReference>
<evidence type="ECO:0000313" key="5">
    <source>
        <dbReference type="Proteomes" id="UP000886780"/>
    </source>
</evidence>
<protein>
    <recommendedName>
        <fullName evidence="2">Anti-sigma factor antagonist</fullName>
    </recommendedName>
</protein>